<dbReference type="PATRIC" id="fig|1121326.3.peg.3502"/>
<accession>A0A162SPM8</accession>
<sequence length="80" mass="9624">MDYFKMNKYQSIHENVPYIACEIYKILFKPKVLDELIDEYYKLNKLKKNSNIENNIKLAIIFLYSVGKVDYNGNIIRRVE</sequence>
<proteinExistence type="predicted"/>
<dbReference type="Proteomes" id="UP000076603">
    <property type="component" value="Unassembled WGS sequence"/>
</dbReference>
<dbReference type="AlphaFoldDB" id="A0A162SPM8"/>
<reference evidence="1 2" key="1">
    <citation type="submission" date="2016-04" db="EMBL/GenBank/DDBJ databases">
        <title>Genome sequence of Clostridium magnum DSM 2767.</title>
        <authorList>
            <person name="Poehlein A."/>
            <person name="Uhlig R."/>
            <person name="Fischer R."/>
            <person name="Bahl H."/>
            <person name="Daniel R."/>
        </authorList>
    </citation>
    <scope>NUCLEOTIDE SEQUENCE [LARGE SCALE GENOMIC DNA]</scope>
    <source>
        <strain evidence="1 2">DSM 2767</strain>
    </source>
</reference>
<evidence type="ECO:0000313" key="1">
    <source>
        <dbReference type="EMBL" id="KZL91703.1"/>
    </source>
</evidence>
<protein>
    <submittedName>
        <fullName evidence="1">Uncharacterized protein</fullName>
    </submittedName>
</protein>
<comment type="caution">
    <text evidence="1">The sequence shown here is derived from an EMBL/GenBank/DDBJ whole genome shotgun (WGS) entry which is preliminary data.</text>
</comment>
<organism evidence="1 2">
    <name type="scientific">Clostridium magnum DSM 2767</name>
    <dbReference type="NCBI Taxonomy" id="1121326"/>
    <lineage>
        <taxon>Bacteria</taxon>
        <taxon>Bacillati</taxon>
        <taxon>Bacillota</taxon>
        <taxon>Clostridia</taxon>
        <taxon>Eubacteriales</taxon>
        <taxon>Clostridiaceae</taxon>
        <taxon>Clostridium</taxon>
    </lineage>
</organism>
<name>A0A162SPM8_9CLOT</name>
<dbReference type="OrthoDB" id="2088209at2"/>
<keyword evidence="2" id="KW-1185">Reference proteome</keyword>
<evidence type="ECO:0000313" key="2">
    <source>
        <dbReference type="Proteomes" id="UP000076603"/>
    </source>
</evidence>
<gene>
    <name evidence="1" type="ORF">CLMAG_34620</name>
</gene>
<dbReference type="STRING" id="1121326.CLMAG_34620"/>
<dbReference type="RefSeq" id="WP_066624835.1">
    <property type="nucleotide sequence ID" value="NZ_FQXL01000060.1"/>
</dbReference>
<dbReference type="EMBL" id="LWAE01000003">
    <property type="protein sequence ID" value="KZL91703.1"/>
    <property type="molecule type" value="Genomic_DNA"/>
</dbReference>